<keyword evidence="1" id="KW-0732">Signal</keyword>
<dbReference type="HOGENOM" id="CLU_081285_1_0_12"/>
<dbReference type="Proteomes" id="UP000015620">
    <property type="component" value="Chromosome"/>
</dbReference>
<keyword evidence="4" id="KW-1185">Reference proteome</keyword>
<dbReference type="Gene3D" id="2.50.20.10">
    <property type="entry name" value="Lipoprotein localisation LolA/LolB/LppX"/>
    <property type="match status" value="1"/>
</dbReference>
<protein>
    <recommendedName>
        <fullName evidence="2">Uncharacterized protein TP-0789 domain-containing protein</fullName>
    </recommendedName>
</protein>
<organism evidence="3 4">
    <name type="scientific">Treponema pedis str. T A4</name>
    <dbReference type="NCBI Taxonomy" id="1291379"/>
    <lineage>
        <taxon>Bacteria</taxon>
        <taxon>Pseudomonadati</taxon>
        <taxon>Spirochaetota</taxon>
        <taxon>Spirochaetia</taxon>
        <taxon>Spirochaetales</taxon>
        <taxon>Treponemataceae</taxon>
        <taxon>Treponema</taxon>
    </lineage>
</organism>
<feature type="signal peptide" evidence="1">
    <location>
        <begin position="1"/>
        <end position="21"/>
    </location>
</feature>
<evidence type="ECO:0000256" key="1">
    <source>
        <dbReference type="SAM" id="SignalP"/>
    </source>
</evidence>
<dbReference type="PROSITE" id="PS51257">
    <property type="entry name" value="PROKAR_LIPOPROTEIN"/>
    <property type="match status" value="1"/>
</dbReference>
<gene>
    <name evidence="3" type="ORF">TPE_1911</name>
</gene>
<sequence>MKTKKIFISFFILIVSCFLFAEVPSTEQMYKIFEEVFEGMNFTDDFTCSVSLIAEKPQTPKAVYQYKLYRRDSSDQTTLVLLAPEVDKGQGYLQEKNNLWFYDPISHQFTHSSIKKNLNDTDAKVSDVKKKAKFKDTHEIKKIEEAKVGKVEVYAVTAKTLSRDASYSEEKYFIKKTEPLILKIESYGASGRLMRTTLIPKYVKLGKANLPVHQIYINEINKGDKTTQIFSDFDTSKIPDVVFTKAYLEKIN</sequence>
<dbReference type="RefSeq" id="WP_020965683.1">
    <property type="nucleotide sequence ID" value="NC_022097.1"/>
</dbReference>
<evidence type="ECO:0000259" key="2">
    <source>
        <dbReference type="Pfam" id="PF17131"/>
    </source>
</evidence>
<dbReference type="Pfam" id="PF17131">
    <property type="entry name" value="LolA_like"/>
    <property type="match status" value="1"/>
</dbReference>
<dbReference type="OrthoDB" id="357718at2"/>
<evidence type="ECO:0000313" key="3">
    <source>
        <dbReference type="EMBL" id="AGT44385.1"/>
    </source>
</evidence>
<feature type="domain" description="Uncharacterized protein TP-0789" evidence="2">
    <location>
        <begin position="75"/>
        <end position="250"/>
    </location>
</feature>
<feature type="chain" id="PRO_5004545479" description="Uncharacterized protein TP-0789 domain-containing protein" evidence="1">
    <location>
        <begin position="22"/>
        <end position="252"/>
    </location>
</feature>
<dbReference type="CDD" id="cd16329">
    <property type="entry name" value="LolA_like"/>
    <property type="match status" value="1"/>
</dbReference>
<reference evidence="3 4" key="1">
    <citation type="journal article" date="2013" name="PLoS ONE">
        <title>Genome-Wide Relatedness of Treponema pedis, from Gingiva and Necrotic Skin Lesions of Pigs, with the Human Oral Pathogen Treponema denticola.</title>
        <authorList>
            <person name="Svartstrom O."/>
            <person name="Mushtaq M."/>
            <person name="Pringle M."/>
            <person name="Segerman B."/>
        </authorList>
    </citation>
    <scope>NUCLEOTIDE SEQUENCE [LARGE SCALE GENOMIC DNA]</scope>
    <source>
        <strain evidence="3">T A4</strain>
    </source>
</reference>
<dbReference type="InterPro" id="IPR033399">
    <property type="entry name" value="TP_0789-like"/>
</dbReference>
<name>S5ZVP8_9SPIR</name>
<dbReference type="EMBL" id="CP004120">
    <property type="protein sequence ID" value="AGT44385.1"/>
    <property type="molecule type" value="Genomic_DNA"/>
</dbReference>
<dbReference type="PATRIC" id="fig|1291379.3.peg.1884"/>
<dbReference type="GeneID" id="301090402"/>
<evidence type="ECO:0000313" key="4">
    <source>
        <dbReference type="Proteomes" id="UP000015620"/>
    </source>
</evidence>
<dbReference type="STRING" id="1291379.TPE_1911"/>
<dbReference type="KEGG" id="tped:TPE_1911"/>
<accession>S5ZVP8</accession>
<dbReference type="AlphaFoldDB" id="S5ZVP8"/>
<proteinExistence type="predicted"/>